<organism evidence="2 3">
    <name type="scientific">Datura stramonium</name>
    <name type="common">Jimsonweed</name>
    <name type="synonym">Common thornapple</name>
    <dbReference type="NCBI Taxonomy" id="4076"/>
    <lineage>
        <taxon>Eukaryota</taxon>
        <taxon>Viridiplantae</taxon>
        <taxon>Streptophyta</taxon>
        <taxon>Embryophyta</taxon>
        <taxon>Tracheophyta</taxon>
        <taxon>Spermatophyta</taxon>
        <taxon>Magnoliopsida</taxon>
        <taxon>eudicotyledons</taxon>
        <taxon>Gunneridae</taxon>
        <taxon>Pentapetalae</taxon>
        <taxon>asterids</taxon>
        <taxon>lamiids</taxon>
        <taxon>Solanales</taxon>
        <taxon>Solanaceae</taxon>
        <taxon>Solanoideae</taxon>
        <taxon>Datureae</taxon>
        <taxon>Datura</taxon>
    </lineage>
</organism>
<sequence>MKVYQFPDPVVAGVEAYTPTNQDDFDDSSSTPSVLEHKRPNPDVGPSIVGQSKRLKYEVDNQFTDICKLIHNHFVKVMETIKAKSHSNTKIFDFKGANSEVPPNMMDGSNERRGDQHITPKSGNESGDTVKATSIEEIHEGDEA</sequence>
<keyword evidence="3" id="KW-1185">Reference proteome</keyword>
<comment type="caution">
    <text evidence="2">The sequence shown here is derived from an EMBL/GenBank/DDBJ whole genome shotgun (WGS) entry which is preliminary data.</text>
</comment>
<reference evidence="2 3" key="1">
    <citation type="journal article" date="2021" name="BMC Genomics">
        <title>Datura genome reveals duplications of psychoactive alkaloid biosynthetic genes and high mutation rate following tissue culture.</title>
        <authorList>
            <person name="Rajewski A."/>
            <person name="Carter-House D."/>
            <person name="Stajich J."/>
            <person name="Litt A."/>
        </authorList>
    </citation>
    <scope>NUCLEOTIDE SEQUENCE [LARGE SCALE GENOMIC DNA]</scope>
    <source>
        <strain evidence="2">AR-01</strain>
    </source>
</reference>
<dbReference type="Proteomes" id="UP000823775">
    <property type="component" value="Unassembled WGS sequence"/>
</dbReference>
<dbReference type="EMBL" id="JACEIK010004883">
    <property type="protein sequence ID" value="MCD9646666.1"/>
    <property type="molecule type" value="Genomic_DNA"/>
</dbReference>
<evidence type="ECO:0000256" key="1">
    <source>
        <dbReference type="SAM" id="MobiDB-lite"/>
    </source>
</evidence>
<gene>
    <name evidence="2" type="ORF">HAX54_036692</name>
</gene>
<proteinExistence type="predicted"/>
<accession>A0ABS8VK16</accession>
<feature type="region of interest" description="Disordered" evidence="1">
    <location>
        <begin position="94"/>
        <end position="144"/>
    </location>
</feature>
<feature type="region of interest" description="Disordered" evidence="1">
    <location>
        <begin position="18"/>
        <end position="49"/>
    </location>
</feature>
<evidence type="ECO:0000313" key="2">
    <source>
        <dbReference type="EMBL" id="MCD9646666.1"/>
    </source>
</evidence>
<evidence type="ECO:0000313" key="3">
    <source>
        <dbReference type="Proteomes" id="UP000823775"/>
    </source>
</evidence>
<feature type="compositionally biased region" description="Polar residues" evidence="1">
    <location>
        <begin position="18"/>
        <end position="33"/>
    </location>
</feature>
<feature type="compositionally biased region" description="Basic and acidic residues" evidence="1">
    <location>
        <begin position="109"/>
        <end position="118"/>
    </location>
</feature>
<protein>
    <submittedName>
        <fullName evidence="2">Uncharacterized protein</fullName>
    </submittedName>
</protein>
<name>A0ABS8VK16_DATST</name>